<sequence>MATEKRRTIPALIKKLEQSPERFELFQTLHLLHFQSTERPVETAADKKAGRYRRIHYKLEPGLAFHNSSVNRVHVSEGETEVTLSAMTLVGSRGVMPVHYSELLAAQLRRKETGLKAFFEIFNQRTIELLYRAWLKHRLPQGLEQGTQSKTSSMTMLSALLGLYGHGLQQLPASPKFLGGVSGLLGRPTPSAQTLKQLAEHYLGLTVTIEQFKGEWVPIPVDLQTQLPKPTLLHAGTNHQLGKSCILGSRNWFIQGRFTVVIQVENESDLLALHPDKKPVQQLKKIVKYAAGPHQAFNLVIETRKSLLRTAGLGITEQGKSILGWNTALTGHKKSKENVRININ</sequence>
<dbReference type="RefSeq" id="WP_302908452.1">
    <property type="nucleotide sequence ID" value="NZ_JAUMIS010000001.1"/>
</dbReference>
<dbReference type="EMBL" id="JAUMIS010000001">
    <property type="protein sequence ID" value="MDO3720181.1"/>
    <property type="molecule type" value="Genomic_DNA"/>
</dbReference>
<gene>
    <name evidence="1" type="primary">tssG</name>
    <name evidence="1" type="ORF">QVZ43_00505</name>
</gene>
<dbReference type="PANTHER" id="PTHR35564">
    <property type="match status" value="1"/>
</dbReference>
<protein>
    <submittedName>
        <fullName evidence="1">Type VI secretion system baseplate subunit TssG</fullName>
    </submittedName>
</protein>
<dbReference type="Pfam" id="PF06996">
    <property type="entry name" value="T6SS_TssG"/>
    <property type="match status" value="1"/>
</dbReference>
<evidence type="ECO:0000313" key="1">
    <source>
        <dbReference type="EMBL" id="MDO3720181.1"/>
    </source>
</evidence>
<comment type="caution">
    <text evidence="1">The sequence shown here is derived from an EMBL/GenBank/DDBJ whole genome shotgun (WGS) entry which is preliminary data.</text>
</comment>
<dbReference type="PANTHER" id="PTHR35564:SF4">
    <property type="entry name" value="CYTOPLASMIC PROTEIN"/>
    <property type="match status" value="1"/>
</dbReference>
<dbReference type="Proteomes" id="UP001168640">
    <property type="component" value="Unassembled WGS sequence"/>
</dbReference>
<name>A0ABT8VW18_9GAMM</name>
<dbReference type="NCBIfam" id="TIGR03347">
    <property type="entry name" value="VI_chp_1"/>
    <property type="match status" value="1"/>
</dbReference>
<reference evidence="1" key="1">
    <citation type="submission" date="2023-07" db="EMBL/GenBank/DDBJ databases">
        <title>Marinobacter sp. chi1 genome sequencing and assembly.</title>
        <authorList>
            <person name="Park S."/>
        </authorList>
    </citation>
    <scope>NUCLEOTIDE SEQUENCE</scope>
    <source>
        <strain evidence="1">Chi1</strain>
    </source>
</reference>
<accession>A0ABT8VW18</accession>
<proteinExistence type="predicted"/>
<organism evidence="1 2">
    <name type="scientific">Marinobacter suaedae</name>
    <dbReference type="NCBI Taxonomy" id="3057675"/>
    <lineage>
        <taxon>Bacteria</taxon>
        <taxon>Pseudomonadati</taxon>
        <taxon>Pseudomonadota</taxon>
        <taxon>Gammaproteobacteria</taxon>
        <taxon>Pseudomonadales</taxon>
        <taxon>Marinobacteraceae</taxon>
        <taxon>Marinobacter</taxon>
    </lineage>
</organism>
<keyword evidence="2" id="KW-1185">Reference proteome</keyword>
<dbReference type="InterPro" id="IPR010732">
    <property type="entry name" value="T6SS_TssG-like"/>
</dbReference>
<evidence type="ECO:0000313" key="2">
    <source>
        <dbReference type="Proteomes" id="UP001168640"/>
    </source>
</evidence>